<dbReference type="Pfam" id="PF17820">
    <property type="entry name" value="PDZ_6"/>
    <property type="match status" value="1"/>
</dbReference>
<keyword evidence="2" id="KW-0143">Chaperone</keyword>
<feature type="domain" description="PDZ" evidence="4">
    <location>
        <begin position="143"/>
        <end position="214"/>
    </location>
</feature>
<name>A0ABR1F4U1_9ASCO</name>
<dbReference type="GO" id="GO:0000502">
    <property type="term" value="C:proteasome complex"/>
    <property type="evidence" value="ECO:0007669"/>
    <property type="project" value="UniProtKB-KW"/>
</dbReference>
<organism evidence="5 6">
    <name type="scientific">Myxozyma melibiosi</name>
    <dbReference type="NCBI Taxonomy" id="54550"/>
    <lineage>
        <taxon>Eukaryota</taxon>
        <taxon>Fungi</taxon>
        <taxon>Dikarya</taxon>
        <taxon>Ascomycota</taxon>
        <taxon>Saccharomycotina</taxon>
        <taxon>Lipomycetes</taxon>
        <taxon>Lipomycetales</taxon>
        <taxon>Lipomycetaceae</taxon>
        <taxon>Myxozyma</taxon>
    </lineage>
</organism>
<dbReference type="PANTHER" id="PTHR12651">
    <property type="entry name" value="26S PROTEASOME NON-ATPASE REGULATORY SUBUNIT 9"/>
    <property type="match status" value="1"/>
</dbReference>
<sequence>MENHTGNSGEDRRQNIHDPSVARVRFPQTSLASSSSSSRLEELMRQRRALEDELDSLIQVLESHHVDMSTPLLTSDGFPRDDIDVAQVRITRTRVIRLRNDLKRLMLQMEEVLHEHHASIREAMSSGGLASGMLLNRGGGVGNGAGAEVDGVAFAVVNSVEDRSPAHEAGLLRGDKIVKFGDVNAENHQHLSRLSTVVQQNQGRPIEISLIRDIGGAQARAQINIQLTPRSGWGGRGTLGCHIIPL</sequence>
<dbReference type="Gene3D" id="2.30.42.10">
    <property type="match status" value="1"/>
</dbReference>
<gene>
    <name evidence="5" type="ORF">BZA70DRAFT_280128</name>
</gene>
<accession>A0ABR1F4U1</accession>
<protein>
    <submittedName>
        <fullName evidence="5">26S proteasome non-ATPase regulatory subunit 9</fullName>
    </submittedName>
</protein>
<dbReference type="InterPro" id="IPR041489">
    <property type="entry name" value="PDZ_6"/>
</dbReference>
<evidence type="ECO:0000259" key="4">
    <source>
        <dbReference type="SMART" id="SM00228"/>
    </source>
</evidence>
<feature type="compositionally biased region" description="Basic and acidic residues" evidence="3">
    <location>
        <begin position="1"/>
        <end position="16"/>
    </location>
</feature>
<proteinExistence type="inferred from homology"/>
<dbReference type="Pfam" id="PF18265">
    <property type="entry name" value="Nas2_N"/>
    <property type="match status" value="1"/>
</dbReference>
<comment type="similarity">
    <text evidence="1">Belongs to the proteasome subunit p27 family.</text>
</comment>
<reference evidence="5 6" key="1">
    <citation type="submission" date="2024-03" db="EMBL/GenBank/DDBJ databases">
        <title>Genome-scale model development and genomic sequencing of the oleaginous clade Lipomyces.</title>
        <authorList>
            <consortium name="Lawrence Berkeley National Laboratory"/>
            <person name="Czajka J.J."/>
            <person name="Han Y."/>
            <person name="Kim J."/>
            <person name="Mondo S.J."/>
            <person name="Hofstad B.A."/>
            <person name="Robles A."/>
            <person name="Haridas S."/>
            <person name="Riley R."/>
            <person name="LaButti K."/>
            <person name="Pangilinan J."/>
            <person name="Andreopoulos W."/>
            <person name="Lipzen A."/>
            <person name="Yan J."/>
            <person name="Wang M."/>
            <person name="Ng V."/>
            <person name="Grigoriev I.V."/>
            <person name="Spatafora J.W."/>
            <person name="Magnuson J.K."/>
            <person name="Baker S.E."/>
            <person name="Pomraning K.R."/>
        </authorList>
    </citation>
    <scope>NUCLEOTIDE SEQUENCE [LARGE SCALE GENOMIC DNA]</scope>
    <source>
        <strain evidence="5 6">Phaff 52-87</strain>
    </source>
</reference>
<dbReference type="RefSeq" id="XP_064767874.1">
    <property type="nucleotide sequence ID" value="XM_064912896.1"/>
</dbReference>
<dbReference type="EMBL" id="JBBJBU010000007">
    <property type="protein sequence ID" value="KAK7204841.1"/>
    <property type="molecule type" value="Genomic_DNA"/>
</dbReference>
<dbReference type="InterPro" id="IPR001478">
    <property type="entry name" value="PDZ"/>
</dbReference>
<dbReference type="InterPro" id="IPR035269">
    <property type="entry name" value="PSMD9"/>
</dbReference>
<evidence type="ECO:0000313" key="5">
    <source>
        <dbReference type="EMBL" id="KAK7204841.1"/>
    </source>
</evidence>
<dbReference type="SMART" id="SM00228">
    <property type="entry name" value="PDZ"/>
    <property type="match status" value="1"/>
</dbReference>
<dbReference type="SUPFAM" id="SSF50156">
    <property type="entry name" value="PDZ domain-like"/>
    <property type="match status" value="1"/>
</dbReference>
<dbReference type="PANTHER" id="PTHR12651:SF1">
    <property type="entry name" value="26S PROTEASOME NON-ATPASE REGULATORY SUBUNIT 9"/>
    <property type="match status" value="1"/>
</dbReference>
<evidence type="ECO:0000313" key="6">
    <source>
        <dbReference type="Proteomes" id="UP001498771"/>
    </source>
</evidence>
<evidence type="ECO:0000256" key="2">
    <source>
        <dbReference type="ARBA" id="ARBA00023186"/>
    </source>
</evidence>
<evidence type="ECO:0000256" key="1">
    <source>
        <dbReference type="ARBA" id="ARBA00005256"/>
    </source>
</evidence>
<dbReference type="GeneID" id="90038408"/>
<comment type="caution">
    <text evidence="5">The sequence shown here is derived from an EMBL/GenBank/DDBJ whole genome shotgun (WGS) entry which is preliminary data.</text>
</comment>
<dbReference type="Gene3D" id="6.10.140.1710">
    <property type="match status" value="1"/>
</dbReference>
<feature type="region of interest" description="Disordered" evidence="3">
    <location>
        <begin position="1"/>
        <end position="40"/>
    </location>
</feature>
<keyword evidence="6" id="KW-1185">Reference proteome</keyword>
<keyword evidence="5" id="KW-0647">Proteasome</keyword>
<dbReference type="InterPro" id="IPR036034">
    <property type="entry name" value="PDZ_sf"/>
</dbReference>
<evidence type="ECO:0000256" key="3">
    <source>
        <dbReference type="SAM" id="MobiDB-lite"/>
    </source>
</evidence>
<dbReference type="Proteomes" id="UP001498771">
    <property type="component" value="Unassembled WGS sequence"/>
</dbReference>
<dbReference type="InterPro" id="IPR040815">
    <property type="entry name" value="Nas2_N"/>
</dbReference>